<evidence type="ECO:0000313" key="6">
    <source>
        <dbReference type="EMBL" id="OAP65109.1"/>
    </source>
</evidence>
<proteinExistence type="predicted"/>
<dbReference type="PANTHER" id="PTHR47784:SF5">
    <property type="entry name" value="STEROL UPTAKE CONTROL PROTEIN 2"/>
    <property type="match status" value="1"/>
</dbReference>
<evidence type="ECO:0000313" key="7">
    <source>
        <dbReference type="Proteomes" id="UP000078343"/>
    </source>
</evidence>
<dbReference type="CDD" id="cd00067">
    <property type="entry name" value="GAL4"/>
    <property type="match status" value="1"/>
</dbReference>
<reference evidence="6 7" key="1">
    <citation type="submission" date="2016-04" db="EMBL/GenBank/DDBJ databases">
        <title>Draft genome of Fonsecaea erecta CBS 125763.</title>
        <authorList>
            <person name="Weiss V.A."/>
            <person name="Vicente V.A."/>
            <person name="Raittz R.T."/>
            <person name="Moreno L.F."/>
            <person name="De Souza E.M."/>
            <person name="Pedrosa F.O."/>
            <person name="Steffens M.B."/>
            <person name="Faoro H."/>
            <person name="Tadra-Sfeir M.Z."/>
            <person name="Najafzadeh M.J."/>
            <person name="Felipe M.S."/>
            <person name="Teixeira M."/>
            <person name="Sun J."/>
            <person name="Xi L."/>
            <person name="Gomes R."/>
            <person name="De Azevedo C.M."/>
            <person name="Salgado C.G."/>
            <person name="Da Silva M.B."/>
            <person name="Nascimento M.F."/>
            <person name="Queiroz-Telles F."/>
            <person name="Attili D.S."/>
            <person name="Gorbushina A."/>
        </authorList>
    </citation>
    <scope>NUCLEOTIDE SEQUENCE [LARGE SCALE GENOMIC DNA]</scope>
    <source>
        <strain evidence="6 7">CBS 125763</strain>
    </source>
</reference>
<evidence type="ECO:0000259" key="5">
    <source>
        <dbReference type="PROSITE" id="PS50048"/>
    </source>
</evidence>
<dbReference type="Gene3D" id="4.10.240.10">
    <property type="entry name" value="Zn(2)-C6 fungal-type DNA-binding domain"/>
    <property type="match status" value="1"/>
</dbReference>
<dbReference type="Proteomes" id="UP000078343">
    <property type="component" value="Unassembled WGS sequence"/>
</dbReference>
<keyword evidence="2" id="KW-0238">DNA-binding</keyword>
<dbReference type="PROSITE" id="PS00463">
    <property type="entry name" value="ZN2_CY6_FUNGAL_1"/>
    <property type="match status" value="1"/>
</dbReference>
<evidence type="ECO:0000256" key="3">
    <source>
        <dbReference type="ARBA" id="ARBA00023163"/>
    </source>
</evidence>
<dbReference type="PROSITE" id="PS50048">
    <property type="entry name" value="ZN2_CY6_FUNGAL_2"/>
    <property type="match status" value="1"/>
</dbReference>
<keyword evidence="1" id="KW-0805">Transcription regulation</keyword>
<dbReference type="Pfam" id="PF00172">
    <property type="entry name" value="Zn_clus"/>
    <property type="match status" value="1"/>
</dbReference>
<evidence type="ECO:0000256" key="2">
    <source>
        <dbReference type="ARBA" id="ARBA00023125"/>
    </source>
</evidence>
<dbReference type="InterPro" id="IPR053157">
    <property type="entry name" value="Sterol_Uptake_Regulator"/>
</dbReference>
<protein>
    <recommendedName>
        <fullName evidence="5">Zn(2)-C6 fungal-type domain-containing protein</fullName>
    </recommendedName>
</protein>
<sequence length="393" mass="44972">MPQTRIRPHRKVRSGCVECKSRKIKCDEGRPQCSLCKRYSTSCIYRTSRTKPTTNSLLHTRAICVQLSKNSTIEPTARGTDLQLQELELLHRWTTLACRGFGDKPIDIEAWQFDIPQVACRHPFLMHGILAISALHKSRTEPEVSQKYLVCAVHHQNRALPFYRNVIDDLKEKMTEENCHAVMAFASLTIAFAFADLDAVMGCGFSGPPRSAVPEWIHLLRGGRKLLQVVKAWIIKGPMAFHLRQPEGNINLSQSPDDARLAVLEALFDEHNSPHSLSNGERQIYCTTLRFLRESFAISLLPDPPLGIKFCMFLWMERLPQEYLELLDRRKPQAAILLAHFCILMERGAASCWYMVGAAEKLVTTLYHTMDEEWRAWMAWPLEQINHADLTYS</sequence>
<dbReference type="GO" id="GO:0001228">
    <property type="term" value="F:DNA-binding transcription activator activity, RNA polymerase II-specific"/>
    <property type="evidence" value="ECO:0007669"/>
    <property type="project" value="TreeGrafter"/>
</dbReference>
<dbReference type="STRING" id="1367422.A0A178ZZ69"/>
<feature type="domain" description="Zn(2)-C6 fungal-type" evidence="5">
    <location>
        <begin position="15"/>
        <end position="45"/>
    </location>
</feature>
<comment type="caution">
    <text evidence="6">The sequence shown here is derived from an EMBL/GenBank/DDBJ whole genome shotgun (WGS) entry which is preliminary data.</text>
</comment>
<dbReference type="InterPro" id="IPR036864">
    <property type="entry name" value="Zn2-C6_fun-type_DNA-bd_sf"/>
</dbReference>
<dbReference type="PANTHER" id="PTHR47784">
    <property type="entry name" value="STEROL UPTAKE CONTROL PROTEIN 2"/>
    <property type="match status" value="1"/>
</dbReference>
<dbReference type="InterPro" id="IPR001138">
    <property type="entry name" value="Zn2Cys6_DnaBD"/>
</dbReference>
<dbReference type="SMART" id="SM00066">
    <property type="entry name" value="GAL4"/>
    <property type="match status" value="1"/>
</dbReference>
<evidence type="ECO:0000256" key="1">
    <source>
        <dbReference type="ARBA" id="ARBA00023015"/>
    </source>
</evidence>
<name>A0A178ZZ69_9EURO</name>
<keyword evidence="3" id="KW-0804">Transcription</keyword>
<dbReference type="EMBL" id="LVYI01000001">
    <property type="protein sequence ID" value="OAP65109.1"/>
    <property type="molecule type" value="Genomic_DNA"/>
</dbReference>
<gene>
    <name evidence="6" type="ORF">AYL99_01081</name>
</gene>
<dbReference type="GeneID" id="30005251"/>
<evidence type="ECO:0000256" key="4">
    <source>
        <dbReference type="ARBA" id="ARBA00023242"/>
    </source>
</evidence>
<organism evidence="6 7">
    <name type="scientific">Fonsecaea erecta</name>
    <dbReference type="NCBI Taxonomy" id="1367422"/>
    <lineage>
        <taxon>Eukaryota</taxon>
        <taxon>Fungi</taxon>
        <taxon>Dikarya</taxon>
        <taxon>Ascomycota</taxon>
        <taxon>Pezizomycotina</taxon>
        <taxon>Eurotiomycetes</taxon>
        <taxon>Chaetothyriomycetidae</taxon>
        <taxon>Chaetothyriales</taxon>
        <taxon>Herpotrichiellaceae</taxon>
        <taxon>Fonsecaea</taxon>
    </lineage>
</organism>
<dbReference type="RefSeq" id="XP_018698476.1">
    <property type="nucleotide sequence ID" value="XM_018832597.1"/>
</dbReference>
<dbReference type="GO" id="GO:0008270">
    <property type="term" value="F:zinc ion binding"/>
    <property type="evidence" value="ECO:0007669"/>
    <property type="project" value="InterPro"/>
</dbReference>
<dbReference type="PRINTS" id="PR00755">
    <property type="entry name" value="AFLATOXINBRP"/>
</dbReference>
<dbReference type="AlphaFoldDB" id="A0A178ZZ69"/>
<dbReference type="OrthoDB" id="416217at2759"/>
<keyword evidence="7" id="KW-1185">Reference proteome</keyword>
<dbReference type="GO" id="GO:0003677">
    <property type="term" value="F:DNA binding"/>
    <property type="evidence" value="ECO:0007669"/>
    <property type="project" value="UniProtKB-KW"/>
</dbReference>
<dbReference type="SUPFAM" id="SSF57701">
    <property type="entry name" value="Zn2/Cys6 DNA-binding domain"/>
    <property type="match status" value="1"/>
</dbReference>
<accession>A0A178ZZ69</accession>
<keyword evidence="4" id="KW-0539">Nucleus</keyword>